<accession>A0A1I5BLX6</accession>
<evidence type="ECO:0000313" key="4">
    <source>
        <dbReference type="EMBL" id="SFN75599.1"/>
    </source>
</evidence>
<evidence type="ECO:0000256" key="2">
    <source>
        <dbReference type="SAM" id="SignalP"/>
    </source>
</evidence>
<dbReference type="InterPro" id="IPR002925">
    <property type="entry name" value="Dienelactn_hydro"/>
</dbReference>
<protein>
    <submittedName>
        <fullName evidence="4">Dienelactone hydrolase</fullName>
    </submittedName>
</protein>
<dbReference type="Gene3D" id="3.40.50.1820">
    <property type="entry name" value="alpha/beta hydrolase"/>
    <property type="match status" value="1"/>
</dbReference>
<dbReference type="PANTHER" id="PTHR22946">
    <property type="entry name" value="DIENELACTONE HYDROLASE DOMAIN-CONTAINING PROTEIN-RELATED"/>
    <property type="match status" value="1"/>
</dbReference>
<dbReference type="Pfam" id="PF01738">
    <property type="entry name" value="DLH"/>
    <property type="match status" value="1"/>
</dbReference>
<evidence type="ECO:0000259" key="3">
    <source>
        <dbReference type="Pfam" id="PF01738"/>
    </source>
</evidence>
<sequence length="283" mass="31405">MHRLLFPFLSLCLASLAQAERVAIVSGETKLNAEYRTPIRPGMPAIVLLHGCGGLYGKSGEISARMTRMGDLFREMGYAVLFLDSFSARGIKQVCSPRPPVRGIPPSVRADDAEAAIRWLRKQGDVDPERIGLVGWSHGADAVLEVMGRNNKAVKAGVAFYPNCRRLFSHKQYRISAPTLVLVGEADSKTPASDCRALSDQTGQDLFFVVGYPDTQHDFDRPVQAPYSLFDVPNRIRSDDNGNECANPQAAQDAQRRTFKWFSRWFDPERALKGTPPVNKPRT</sequence>
<keyword evidence="1 4" id="KW-0378">Hydrolase</keyword>
<dbReference type="GO" id="GO:0052689">
    <property type="term" value="F:carboxylic ester hydrolase activity"/>
    <property type="evidence" value="ECO:0007669"/>
    <property type="project" value="UniProtKB-ARBA"/>
</dbReference>
<dbReference type="STRING" id="83765.SAMN05660284_02203"/>
<dbReference type="InterPro" id="IPR029058">
    <property type="entry name" value="AB_hydrolase_fold"/>
</dbReference>
<proteinExistence type="predicted"/>
<dbReference type="AlphaFoldDB" id="A0A1I5BLX6"/>
<gene>
    <name evidence="4" type="ORF">SAMN05660284_02203</name>
</gene>
<dbReference type="InterPro" id="IPR050261">
    <property type="entry name" value="FrsA_esterase"/>
</dbReference>
<dbReference type="PANTHER" id="PTHR22946:SF9">
    <property type="entry name" value="POLYKETIDE TRANSFERASE AF380"/>
    <property type="match status" value="1"/>
</dbReference>
<keyword evidence="5" id="KW-1185">Reference proteome</keyword>
<dbReference type="RefSeq" id="WP_091196158.1">
    <property type="nucleotide sequence ID" value="NZ_FOVE01000016.1"/>
</dbReference>
<feature type="chain" id="PRO_5017383702" evidence="2">
    <location>
        <begin position="20"/>
        <end position="283"/>
    </location>
</feature>
<name>A0A1I5BLX6_9NEIS</name>
<dbReference type="OrthoDB" id="1412847at2"/>
<dbReference type="EMBL" id="FOVE01000016">
    <property type="protein sequence ID" value="SFN75599.1"/>
    <property type="molecule type" value="Genomic_DNA"/>
</dbReference>
<feature type="domain" description="Dienelactone hydrolase" evidence="3">
    <location>
        <begin position="37"/>
        <end position="264"/>
    </location>
</feature>
<dbReference type="SUPFAM" id="SSF53474">
    <property type="entry name" value="alpha/beta-Hydrolases"/>
    <property type="match status" value="1"/>
</dbReference>
<feature type="signal peptide" evidence="2">
    <location>
        <begin position="1"/>
        <end position="19"/>
    </location>
</feature>
<reference evidence="5" key="1">
    <citation type="submission" date="2016-10" db="EMBL/GenBank/DDBJ databases">
        <authorList>
            <person name="Varghese N."/>
            <person name="Submissions S."/>
        </authorList>
    </citation>
    <scope>NUCLEOTIDE SEQUENCE [LARGE SCALE GENOMIC DNA]</scope>
    <source>
        <strain evidence="5">DSM 6150</strain>
    </source>
</reference>
<evidence type="ECO:0000313" key="5">
    <source>
        <dbReference type="Proteomes" id="UP000242869"/>
    </source>
</evidence>
<evidence type="ECO:0000256" key="1">
    <source>
        <dbReference type="ARBA" id="ARBA00022801"/>
    </source>
</evidence>
<organism evidence="4 5">
    <name type="scientific">Formivibrio citricus</name>
    <dbReference type="NCBI Taxonomy" id="83765"/>
    <lineage>
        <taxon>Bacteria</taxon>
        <taxon>Pseudomonadati</taxon>
        <taxon>Pseudomonadota</taxon>
        <taxon>Betaproteobacteria</taxon>
        <taxon>Neisseriales</taxon>
        <taxon>Chitinibacteraceae</taxon>
        <taxon>Formivibrio</taxon>
    </lineage>
</organism>
<dbReference type="Proteomes" id="UP000242869">
    <property type="component" value="Unassembled WGS sequence"/>
</dbReference>
<keyword evidence="2" id="KW-0732">Signal</keyword>